<dbReference type="Gene3D" id="3.90.176.10">
    <property type="entry name" value="Toxin ADP-ribosyltransferase, Chain A, domain 1"/>
    <property type="match status" value="1"/>
</dbReference>
<reference evidence="2" key="1">
    <citation type="submission" date="2021-02" db="EMBL/GenBank/DDBJ databases">
        <authorList>
            <person name="Nowell W R."/>
        </authorList>
    </citation>
    <scope>NUCLEOTIDE SEQUENCE</scope>
</reference>
<evidence type="ECO:0000256" key="1">
    <source>
        <dbReference type="SAM" id="MobiDB-lite"/>
    </source>
</evidence>
<proteinExistence type="predicted"/>
<dbReference type="AlphaFoldDB" id="A0A816G1A8"/>
<keyword evidence="3" id="KW-1185">Reference proteome</keyword>
<feature type="region of interest" description="Disordered" evidence="1">
    <location>
        <begin position="53"/>
        <end position="97"/>
    </location>
</feature>
<dbReference type="Proteomes" id="UP000663828">
    <property type="component" value="Unassembled WGS sequence"/>
</dbReference>
<feature type="compositionally biased region" description="Polar residues" evidence="1">
    <location>
        <begin position="69"/>
        <end position="87"/>
    </location>
</feature>
<organism evidence="2 3">
    <name type="scientific">Adineta ricciae</name>
    <name type="common">Rotifer</name>
    <dbReference type="NCBI Taxonomy" id="249248"/>
    <lineage>
        <taxon>Eukaryota</taxon>
        <taxon>Metazoa</taxon>
        <taxon>Spiralia</taxon>
        <taxon>Gnathifera</taxon>
        <taxon>Rotifera</taxon>
        <taxon>Eurotatoria</taxon>
        <taxon>Bdelloidea</taxon>
        <taxon>Adinetida</taxon>
        <taxon>Adinetidae</taxon>
        <taxon>Adineta</taxon>
    </lineage>
</organism>
<accession>A0A816G1A8</accession>
<dbReference type="EMBL" id="CAJNOR010012632">
    <property type="protein sequence ID" value="CAF1668881.1"/>
    <property type="molecule type" value="Genomic_DNA"/>
</dbReference>
<sequence length="115" mass="12615">MIETKSAKDVSRYTSFPDEKEVILGPGTQLRVKANALQHGTLHIVHLIEVSDDDGDDRESLPAAVGSMTLKSPSKNTQPKQVSSTSAVPVPKKPASSSEFTEIILRKVYSWKYCD</sequence>
<evidence type="ECO:0000313" key="2">
    <source>
        <dbReference type="EMBL" id="CAF1668881.1"/>
    </source>
</evidence>
<name>A0A816G1A8_ADIRI</name>
<comment type="caution">
    <text evidence="2">The sequence shown here is derived from an EMBL/GenBank/DDBJ whole genome shotgun (WGS) entry which is preliminary data.</text>
</comment>
<gene>
    <name evidence="2" type="ORF">XAT740_LOCUS58289</name>
</gene>
<protein>
    <submittedName>
        <fullName evidence="2">Uncharacterized protein</fullName>
    </submittedName>
</protein>
<evidence type="ECO:0000313" key="3">
    <source>
        <dbReference type="Proteomes" id="UP000663828"/>
    </source>
</evidence>